<name>A0A2K3K8K5_TRIPR</name>
<dbReference type="Proteomes" id="UP000236291">
    <property type="component" value="Unassembled WGS sequence"/>
</dbReference>
<sequence length="36" mass="4199">DSINDLSINVADPEAWTFRFIIFVFTDVEFVSDVLY</sequence>
<accession>A0A2K3K8K5</accession>
<gene>
    <name evidence="1" type="ORF">L195_g061235</name>
</gene>
<organism evidence="1 2">
    <name type="scientific">Trifolium pratense</name>
    <name type="common">Red clover</name>
    <dbReference type="NCBI Taxonomy" id="57577"/>
    <lineage>
        <taxon>Eukaryota</taxon>
        <taxon>Viridiplantae</taxon>
        <taxon>Streptophyta</taxon>
        <taxon>Embryophyta</taxon>
        <taxon>Tracheophyta</taxon>
        <taxon>Spermatophyta</taxon>
        <taxon>Magnoliopsida</taxon>
        <taxon>eudicotyledons</taxon>
        <taxon>Gunneridae</taxon>
        <taxon>Pentapetalae</taxon>
        <taxon>rosids</taxon>
        <taxon>fabids</taxon>
        <taxon>Fabales</taxon>
        <taxon>Fabaceae</taxon>
        <taxon>Papilionoideae</taxon>
        <taxon>50 kb inversion clade</taxon>
        <taxon>NPAAA clade</taxon>
        <taxon>Hologalegina</taxon>
        <taxon>IRL clade</taxon>
        <taxon>Trifolieae</taxon>
        <taxon>Trifolium</taxon>
    </lineage>
</organism>
<reference evidence="1 2" key="1">
    <citation type="journal article" date="2014" name="Am. J. Bot.">
        <title>Genome assembly and annotation for red clover (Trifolium pratense; Fabaceae).</title>
        <authorList>
            <person name="Istvanek J."/>
            <person name="Jaros M."/>
            <person name="Krenek A."/>
            <person name="Repkova J."/>
        </authorList>
    </citation>
    <scope>NUCLEOTIDE SEQUENCE [LARGE SCALE GENOMIC DNA]</scope>
    <source>
        <strain evidence="2">cv. Tatra</strain>
        <tissue evidence="1">Young leaves</tissue>
    </source>
</reference>
<proteinExistence type="predicted"/>
<dbReference type="EMBL" id="ASHM01149230">
    <property type="protein sequence ID" value="PNX62625.1"/>
    <property type="molecule type" value="Genomic_DNA"/>
</dbReference>
<evidence type="ECO:0000313" key="1">
    <source>
        <dbReference type="EMBL" id="PNX62625.1"/>
    </source>
</evidence>
<feature type="non-terminal residue" evidence="1">
    <location>
        <position position="1"/>
    </location>
</feature>
<comment type="caution">
    <text evidence="1">The sequence shown here is derived from an EMBL/GenBank/DDBJ whole genome shotgun (WGS) entry which is preliminary data.</text>
</comment>
<evidence type="ECO:0000313" key="2">
    <source>
        <dbReference type="Proteomes" id="UP000236291"/>
    </source>
</evidence>
<reference evidence="1 2" key="2">
    <citation type="journal article" date="2017" name="Front. Plant Sci.">
        <title>Gene Classification and Mining of Molecular Markers Useful in Red Clover (Trifolium pratense) Breeding.</title>
        <authorList>
            <person name="Istvanek J."/>
            <person name="Dluhosova J."/>
            <person name="Dluhos P."/>
            <person name="Patkova L."/>
            <person name="Nedelnik J."/>
            <person name="Repkova J."/>
        </authorList>
    </citation>
    <scope>NUCLEOTIDE SEQUENCE [LARGE SCALE GENOMIC DNA]</scope>
    <source>
        <strain evidence="2">cv. Tatra</strain>
        <tissue evidence="1">Young leaves</tissue>
    </source>
</reference>
<dbReference type="AlphaFoldDB" id="A0A2K3K8K5"/>
<protein>
    <submittedName>
        <fullName evidence="1">Uncharacterized protein</fullName>
    </submittedName>
</protein>